<dbReference type="PANTHER" id="PTHR30603">
    <property type="entry name" value="RNA POLYMERASE SIGMA FACTOR RPO"/>
    <property type="match status" value="1"/>
</dbReference>
<accession>A0A517MJ73</accession>
<dbReference type="InterPro" id="IPR013325">
    <property type="entry name" value="RNA_pol_sigma_r2"/>
</dbReference>
<dbReference type="InterPro" id="IPR007630">
    <property type="entry name" value="RNA_pol_sigma70_r4"/>
</dbReference>
<dbReference type="InterPro" id="IPR036388">
    <property type="entry name" value="WH-like_DNA-bd_sf"/>
</dbReference>
<keyword evidence="2" id="KW-0731">Sigma factor</keyword>
<keyword evidence="7" id="KW-1185">Reference proteome</keyword>
<dbReference type="Proteomes" id="UP000320672">
    <property type="component" value="Chromosome"/>
</dbReference>
<dbReference type="SUPFAM" id="SSF88659">
    <property type="entry name" value="Sigma3 and sigma4 domains of RNA polymerase sigma factors"/>
    <property type="match status" value="1"/>
</dbReference>
<dbReference type="InterPro" id="IPR014284">
    <property type="entry name" value="RNA_pol_sigma-70_dom"/>
</dbReference>
<evidence type="ECO:0000256" key="2">
    <source>
        <dbReference type="ARBA" id="ARBA00023082"/>
    </source>
</evidence>
<dbReference type="CDD" id="cd06171">
    <property type="entry name" value="Sigma70_r4"/>
    <property type="match status" value="1"/>
</dbReference>
<dbReference type="Gene3D" id="1.10.10.10">
    <property type="entry name" value="Winged helix-like DNA-binding domain superfamily/Winged helix DNA-binding domain"/>
    <property type="match status" value="1"/>
</dbReference>
<dbReference type="Pfam" id="PF04545">
    <property type="entry name" value="Sigma70_r4"/>
    <property type="match status" value="1"/>
</dbReference>
<keyword evidence="4" id="KW-0804">Transcription</keyword>
<dbReference type="PRINTS" id="PR00046">
    <property type="entry name" value="SIGMA70FCT"/>
</dbReference>
<reference evidence="6 7" key="1">
    <citation type="submission" date="2019-02" db="EMBL/GenBank/DDBJ databases">
        <title>Deep-cultivation of Planctomycetes and their phenomic and genomic characterization uncovers novel biology.</title>
        <authorList>
            <person name="Wiegand S."/>
            <person name="Jogler M."/>
            <person name="Boedeker C."/>
            <person name="Pinto D."/>
            <person name="Vollmers J."/>
            <person name="Rivas-Marin E."/>
            <person name="Kohn T."/>
            <person name="Peeters S.H."/>
            <person name="Heuer A."/>
            <person name="Rast P."/>
            <person name="Oberbeckmann S."/>
            <person name="Bunk B."/>
            <person name="Jeske O."/>
            <person name="Meyerdierks A."/>
            <person name="Storesund J.E."/>
            <person name="Kallscheuer N."/>
            <person name="Luecker S."/>
            <person name="Lage O.M."/>
            <person name="Pohl T."/>
            <person name="Merkel B.J."/>
            <person name="Hornburger P."/>
            <person name="Mueller R.-W."/>
            <person name="Bruemmer F."/>
            <person name="Labrenz M."/>
            <person name="Spormann A.M."/>
            <person name="Op den Camp H."/>
            <person name="Overmann J."/>
            <person name="Amann R."/>
            <person name="Jetten M.S.M."/>
            <person name="Mascher T."/>
            <person name="Medema M.H."/>
            <person name="Devos D.P."/>
            <person name="Kaster A.-K."/>
            <person name="Ovreas L."/>
            <person name="Rohde M."/>
            <person name="Galperin M.Y."/>
            <person name="Jogler C."/>
        </authorList>
    </citation>
    <scope>NUCLEOTIDE SEQUENCE [LARGE SCALE GENOMIC DNA]</scope>
    <source>
        <strain evidence="6 7">FF011L</strain>
    </source>
</reference>
<evidence type="ECO:0000256" key="4">
    <source>
        <dbReference type="ARBA" id="ARBA00023163"/>
    </source>
</evidence>
<dbReference type="GO" id="GO:0006352">
    <property type="term" value="P:DNA-templated transcription initiation"/>
    <property type="evidence" value="ECO:0007669"/>
    <property type="project" value="InterPro"/>
</dbReference>
<dbReference type="GO" id="GO:0003677">
    <property type="term" value="F:DNA binding"/>
    <property type="evidence" value="ECO:0007669"/>
    <property type="project" value="UniProtKB-KW"/>
</dbReference>
<dbReference type="GO" id="GO:0016987">
    <property type="term" value="F:sigma factor activity"/>
    <property type="evidence" value="ECO:0007669"/>
    <property type="project" value="UniProtKB-KW"/>
</dbReference>
<dbReference type="Pfam" id="PF04542">
    <property type="entry name" value="Sigma70_r2"/>
    <property type="match status" value="1"/>
</dbReference>
<evidence type="ECO:0000259" key="5">
    <source>
        <dbReference type="PROSITE" id="PS00716"/>
    </source>
</evidence>
<dbReference type="EMBL" id="CP036262">
    <property type="protein sequence ID" value="QDS94908.1"/>
    <property type="molecule type" value="Genomic_DNA"/>
</dbReference>
<gene>
    <name evidence="6" type="primary">sigA_4</name>
    <name evidence="6" type="ORF">FF011L_36910</name>
</gene>
<dbReference type="InterPro" id="IPR007627">
    <property type="entry name" value="RNA_pol_sigma70_r2"/>
</dbReference>
<dbReference type="RefSeq" id="WP_145352846.1">
    <property type="nucleotide sequence ID" value="NZ_CP036262.1"/>
</dbReference>
<dbReference type="NCBIfam" id="TIGR02937">
    <property type="entry name" value="sigma70-ECF"/>
    <property type="match status" value="1"/>
</dbReference>
<protein>
    <submittedName>
        <fullName evidence="6">RNA polymerase sigma factor SigA</fullName>
    </submittedName>
</protein>
<dbReference type="PROSITE" id="PS00716">
    <property type="entry name" value="SIGMA70_2"/>
    <property type="match status" value="1"/>
</dbReference>
<dbReference type="Gene3D" id="1.10.601.10">
    <property type="entry name" value="RNA Polymerase Primary Sigma Factor"/>
    <property type="match status" value="1"/>
</dbReference>
<dbReference type="AlphaFoldDB" id="A0A517MJ73"/>
<dbReference type="PANTHER" id="PTHR30603:SF60">
    <property type="entry name" value="RNA POLYMERASE SIGMA FACTOR RPOD"/>
    <property type="match status" value="1"/>
</dbReference>
<dbReference type="KEGG" id="rml:FF011L_36910"/>
<feature type="domain" description="RNA polymerase sigma-70" evidence="5">
    <location>
        <begin position="515"/>
        <end position="541"/>
    </location>
</feature>
<evidence type="ECO:0000313" key="6">
    <source>
        <dbReference type="EMBL" id="QDS94908.1"/>
    </source>
</evidence>
<evidence type="ECO:0000256" key="1">
    <source>
        <dbReference type="ARBA" id="ARBA00023015"/>
    </source>
</evidence>
<dbReference type="SUPFAM" id="SSF88946">
    <property type="entry name" value="Sigma2 domain of RNA polymerase sigma factors"/>
    <property type="match status" value="1"/>
</dbReference>
<proteinExistence type="predicted"/>
<dbReference type="InterPro" id="IPR000943">
    <property type="entry name" value="RNA_pol_sigma70"/>
</dbReference>
<evidence type="ECO:0000256" key="3">
    <source>
        <dbReference type="ARBA" id="ARBA00023125"/>
    </source>
</evidence>
<dbReference type="OrthoDB" id="9780321at2"/>
<name>A0A517MJ73_9BACT</name>
<keyword evidence="1" id="KW-0805">Transcription regulation</keyword>
<dbReference type="InterPro" id="IPR013324">
    <property type="entry name" value="RNA_pol_sigma_r3/r4-like"/>
</dbReference>
<keyword evidence="3" id="KW-0238">DNA-binding</keyword>
<sequence length="556" mass="64447">MHEEYRDENIKQLRDQQVRFAPRAKKLEQAMRAEQLLADLEDSRSYSFDFVCFRITDYRPELSQRRNIKGADLKYDLRLFVEDMSEAADITIEEANESVHTVGDLSRMFSVSTKTISRWRDQGLVSRRFVVGGRKRVGFLQSSVERFVAKNGARIRRGERFSQLSDEEKGEIIERARQLAESGASLSEVTRCLAEQMHRSPETVRYTLKNYDAENASLAIFPNHRGTLTEEDKRSIFQQFHRGSTVNQLCKRYGRTRSSITRILVDVRVARTMELPLDYMYNEDFEDASREPEFLGEMPALDPASRRQRVPADLPPYLAALYDVPLLNREQEYHLFRKMNYLKHKASQLREQLQNSADRAAVMEQIHDLYEQAVAVKNKIVQSNLRLVVSIAKRHMNSTDDFFALVSDGNMSLIRAAEKFDYGRGNKFSTYATWAIMKNFARTIPSEFKHRDRFRTTAEELFLAQSDNRGNPFVEESTQRQRQREVGRILNRLDEREQKIISARFGLAKGSEPLTLKEVGQEMGVTKERIRQLEARALNKLREAASEAKIDVELGS</sequence>
<organism evidence="6 7">
    <name type="scientific">Roseimaritima multifibrata</name>
    <dbReference type="NCBI Taxonomy" id="1930274"/>
    <lineage>
        <taxon>Bacteria</taxon>
        <taxon>Pseudomonadati</taxon>
        <taxon>Planctomycetota</taxon>
        <taxon>Planctomycetia</taxon>
        <taxon>Pirellulales</taxon>
        <taxon>Pirellulaceae</taxon>
        <taxon>Roseimaritima</taxon>
    </lineage>
</organism>
<dbReference type="InterPro" id="IPR050239">
    <property type="entry name" value="Sigma-70_RNA_pol_init_factors"/>
</dbReference>
<evidence type="ECO:0000313" key="7">
    <source>
        <dbReference type="Proteomes" id="UP000320672"/>
    </source>
</evidence>